<keyword evidence="2" id="KW-1185">Reference proteome</keyword>
<evidence type="ECO:0000313" key="2">
    <source>
        <dbReference type="Proteomes" id="UP001303046"/>
    </source>
</evidence>
<reference evidence="1 2" key="1">
    <citation type="submission" date="2023-08" db="EMBL/GenBank/DDBJ databases">
        <title>A Necator americanus chromosomal reference genome.</title>
        <authorList>
            <person name="Ilik V."/>
            <person name="Petrzelkova K.J."/>
            <person name="Pardy F."/>
            <person name="Fuh T."/>
            <person name="Niatou-Singa F.S."/>
            <person name="Gouil Q."/>
            <person name="Baker L."/>
            <person name="Ritchie M.E."/>
            <person name="Jex A.R."/>
            <person name="Gazzola D."/>
            <person name="Li H."/>
            <person name="Toshio Fujiwara R."/>
            <person name="Zhan B."/>
            <person name="Aroian R.V."/>
            <person name="Pafco B."/>
            <person name="Schwarz E.M."/>
        </authorList>
    </citation>
    <scope>NUCLEOTIDE SEQUENCE [LARGE SCALE GENOMIC DNA]</scope>
    <source>
        <strain evidence="1 2">Aroian</strain>
        <tissue evidence="1">Whole animal</tissue>
    </source>
</reference>
<dbReference type="InterPro" id="IPR036691">
    <property type="entry name" value="Endo/exonu/phosph_ase_sf"/>
</dbReference>
<organism evidence="1 2">
    <name type="scientific">Necator americanus</name>
    <name type="common">Human hookworm</name>
    <dbReference type="NCBI Taxonomy" id="51031"/>
    <lineage>
        <taxon>Eukaryota</taxon>
        <taxon>Metazoa</taxon>
        <taxon>Ecdysozoa</taxon>
        <taxon>Nematoda</taxon>
        <taxon>Chromadorea</taxon>
        <taxon>Rhabditida</taxon>
        <taxon>Rhabditina</taxon>
        <taxon>Rhabditomorpha</taxon>
        <taxon>Strongyloidea</taxon>
        <taxon>Ancylostomatidae</taxon>
        <taxon>Bunostominae</taxon>
        <taxon>Necator</taxon>
    </lineage>
</organism>
<dbReference type="EMBL" id="JAVFWL010000006">
    <property type="protein sequence ID" value="KAK6762573.1"/>
    <property type="molecule type" value="Genomic_DNA"/>
</dbReference>
<protein>
    <recommendedName>
        <fullName evidence="3">Endonuclease/exonuclease/phosphatase domain-containing protein</fullName>
    </recommendedName>
</protein>
<comment type="caution">
    <text evidence="1">The sequence shown here is derived from an EMBL/GenBank/DDBJ whole genome shotgun (WGS) entry which is preliminary data.</text>
</comment>
<dbReference type="SUPFAM" id="SSF56219">
    <property type="entry name" value="DNase I-like"/>
    <property type="match status" value="1"/>
</dbReference>
<evidence type="ECO:0000313" key="1">
    <source>
        <dbReference type="EMBL" id="KAK6762573.1"/>
    </source>
</evidence>
<dbReference type="Gene3D" id="3.60.10.10">
    <property type="entry name" value="Endonuclease/exonuclease/phosphatase"/>
    <property type="match status" value="1"/>
</dbReference>
<accession>A0ABR1EJB4</accession>
<gene>
    <name evidence="1" type="primary">Necator_chrX.g23502</name>
    <name evidence="1" type="ORF">RB195_023338</name>
</gene>
<name>A0ABR1EJB4_NECAM</name>
<dbReference type="Proteomes" id="UP001303046">
    <property type="component" value="Unassembled WGS sequence"/>
</dbReference>
<proteinExistence type="predicted"/>
<evidence type="ECO:0008006" key="3">
    <source>
        <dbReference type="Google" id="ProtNLM"/>
    </source>
</evidence>
<sequence>MGGLKGEICGMKFRQRVCINVGVRTRKKLSDADSFTKRIQSKRNGPVLIPPEKFETLKLWIVSVHAPTETAEDHNKDAFCDELNALISKIPSQQAVIVGTDANTKMGPEQQFNVLGKWFYPMEQTSDNGKYQ</sequence>